<sequence>MKGYKKGEVWVKTSTGDEVMIVRTIDNYVYFYRVKENRIGYTKSETFIINYCPKRIVNAGDKPKLLALDILIDEFMSGFILILCISLLVMANIALFRFLIVH</sequence>
<evidence type="ECO:0000256" key="1">
    <source>
        <dbReference type="SAM" id="Phobius"/>
    </source>
</evidence>
<organism evidence="2 3">
    <name type="scientific">Moraxella canis</name>
    <dbReference type="NCBI Taxonomy" id="90239"/>
    <lineage>
        <taxon>Bacteria</taxon>
        <taxon>Pseudomonadati</taxon>
        <taxon>Pseudomonadota</taxon>
        <taxon>Gammaproteobacteria</taxon>
        <taxon>Moraxellales</taxon>
        <taxon>Moraxellaceae</taxon>
        <taxon>Moraxella</taxon>
    </lineage>
</organism>
<comment type="caution">
    <text evidence="2">The sequence shown here is derived from an EMBL/GenBank/DDBJ whole genome shotgun (WGS) entry which is preliminary data.</text>
</comment>
<proteinExistence type="predicted"/>
<protein>
    <submittedName>
        <fullName evidence="2">Uncharacterized protein</fullName>
    </submittedName>
</protein>
<dbReference type="Proteomes" id="UP000190322">
    <property type="component" value="Unassembled WGS sequence"/>
</dbReference>
<keyword evidence="1" id="KW-0812">Transmembrane</keyword>
<dbReference type="EMBL" id="MUXT01000006">
    <property type="protein sequence ID" value="OOR83892.1"/>
    <property type="molecule type" value="Genomic_DNA"/>
</dbReference>
<accession>A0A1S9ZJV0</accession>
<keyword evidence="1" id="KW-1133">Transmembrane helix</keyword>
<gene>
    <name evidence="2" type="ORF">B0180_05475</name>
</gene>
<keyword evidence="1" id="KW-0472">Membrane</keyword>
<evidence type="ECO:0000313" key="3">
    <source>
        <dbReference type="Proteomes" id="UP000190322"/>
    </source>
</evidence>
<feature type="transmembrane region" description="Helical" evidence="1">
    <location>
        <begin position="75"/>
        <end position="100"/>
    </location>
</feature>
<evidence type="ECO:0000313" key="2">
    <source>
        <dbReference type="EMBL" id="OOR83892.1"/>
    </source>
</evidence>
<dbReference type="RefSeq" id="WP_049237220.1">
    <property type="nucleotide sequence ID" value="NZ_JVLO01000016.1"/>
</dbReference>
<reference evidence="2 3" key="1">
    <citation type="submission" date="2017-02" db="EMBL/GenBank/DDBJ databases">
        <title>Draft genome sequence of Moraxella canis CCUG 8415A type strain.</title>
        <authorList>
            <person name="Engstrom-Jakobsson H."/>
            <person name="Salva-Serra F."/>
            <person name="Thorell K."/>
            <person name="Gonzales-Siles L."/>
            <person name="Karlsson R."/>
            <person name="Boulund F."/>
            <person name="Engstrand L."/>
            <person name="Moore E."/>
        </authorList>
    </citation>
    <scope>NUCLEOTIDE SEQUENCE [LARGE SCALE GENOMIC DNA]</scope>
    <source>
        <strain evidence="2 3">CCUG 8415A</strain>
    </source>
</reference>
<dbReference type="AlphaFoldDB" id="A0A1S9ZJV0"/>
<name>A0A1S9ZJV0_9GAMM</name>
<dbReference type="OrthoDB" id="9881344at2"/>